<dbReference type="PANTHER" id="PTHR13847">
    <property type="entry name" value="SARCOSINE DEHYDROGENASE-RELATED"/>
    <property type="match status" value="1"/>
</dbReference>
<keyword evidence="4" id="KW-0411">Iron-sulfur</keyword>
<evidence type="ECO:0000313" key="6">
    <source>
        <dbReference type="EMBL" id="MCT1605903.1"/>
    </source>
</evidence>
<dbReference type="Gene3D" id="2.102.10.10">
    <property type="entry name" value="Rieske [2Fe-2S] iron-sulphur domain"/>
    <property type="match status" value="1"/>
</dbReference>
<dbReference type="Gene3D" id="3.30.9.10">
    <property type="entry name" value="D-Amino Acid Oxidase, subunit A, domain 2"/>
    <property type="match status" value="1"/>
</dbReference>
<dbReference type="Gene3D" id="3.50.50.60">
    <property type="entry name" value="FAD/NAD(P)-binding domain"/>
    <property type="match status" value="1"/>
</dbReference>
<evidence type="ECO:0000313" key="7">
    <source>
        <dbReference type="Proteomes" id="UP001205046"/>
    </source>
</evidence>
<keyword evidence="2" id="KW-0479">Metal-binding</keyword>
<dbReference type="PANTHER" id="PTHR13847:SF274">
    <property type="entry name" value="RIESKE 2FE-2S IRON-SULFUR PROTEIN YHFW-RELATED"/>
    <property type="match status" value="1"/>
</dbReference>
<evidence type="ECO:0000256" key="3">
    <source>
        <dbReference type="ARBA" id="ARBA00023004"/>
    </source>
</evidence>
<dbReference type="InterPro" id="IPR036188">
    <property type="entry name" value="FAD/NAD-bd_sf"/>
</dbReference>
<evidence type="ECO:0000256" key="2">
    <source>
        <dbReference type="ARBA" id="ARBA00022723"/>
    </source>
</evidence>
<dbReference type="SUPFAM" id="SSF51905">
    <property type="entry name" value="FAD/NAD(P)-binding domain"/>
    <property type="match status" value="1"/>
</dbReference>
<keyword evidence="1" id="KW-0001">2Fe-2S</keyword>
<organism evidence="6 7">
    <name type="scientific">Nesterenkonia massiliensis</name>
    <dbReference type="NCBI Taxonomy" id="1232429"/>
    <lineage>
        <taxon>Bacteria</taxon>
        <taxon>Bacillati</taxon>
        <taxon>Actinomycetota</taxon>
        <taxon>Actinomycetes</taxon>
        <taxon>Micrococcales</taxon>
        <taxon>Micrococcaceae</taxon>
        <taxon>Nesterenkonia</taxon>
    </lineage>
</organism>
<sequence>MRSLWLDTHPVRSSADVLTPGARYDTVVAGAGLTGLTTAVLLARAGHQVAVVEARSVGAVATGNTTAKVSLLQGTNLSNIRSHHSDEVLQAYVEANREGQAWLLRHLEDNGISYQRRTSLIYANGKQGISSLEKELDAAQAAGLNAVWTETTELPHPVAGAVALADQAQFHPTELLDALLVELRERGGTVFEGVRVTGAQTDDDSDFPVRVQTTSGDLLADQLVLATGAPVLDRGGYFAKLKGHRSYAMAFRVPQDQDIPMGMYLSVDSPSRSTRTADINGEQLLLVGGNGHVVGRTSDHQGAVDDLRTWTTAHFPGAELTHSWSAQDYRPADYVPFFGKLPRGGGHIYLATGYNKWGMTNGVAAALAISSEILGGHMPWAQVLTERSATVSGVLTGVKDNLTIGARMAGDWASAELHSLPDEAPEEGQGVVGRVHGKPVGVSTVDGTTRKVSAICPHMGGVLNWNDAECSWDCPLHASRFAADGTLLEGPAVSNLETAE</sequence>
<feature type="domain" description="Rieske" evidence="5">
    <location>
        <begin position="412"/>
        <end position="500"/>
    </location>
</feature>
<dbReference type="Proteomes" id="UP001205046">
    <property type="component" value="Unassembled WGS sequence"/>
</dbReference>
<evidence type="ECO:0000259" key="5">
    <source>
        <dbReference type="PROSITE" id="PS51296"/>
    </source>
</evidence>
<dbReference type="EMBL" id="JALXMO010000001">
    <property type="protein sequence ID" value="MCT1605903.1"/>
    <property type="molecule type" value="Genomic_DNA"/>
</dbReference>
<evidence type="ECO:0000256" key="1">
    <source>
        <dbReference type="ARBA" id="ARBA00022714"/>
    </source>
</evidence>
<dbReference type="InterPro" id="IPR006076">
    <property type="entry name" value="FAD-dep_OxRdtase"/>
</dbReference>
<accession>A0ABT2HMI4</accession>
<dbReference type="RefSeq" id="WP_260072159.1">
    <property type="nucleotide sequence ID" value="NZ_JALXMO010000001.1"/>
</dbReference>
<dbReference type="Pfam" id="PF01266">
    <property type="entry name" value="DAO"/>
    <property type="match status" value="1"/>
</dbReference>
<dbReference type="SUPFAM" id="SSF50022">
    <property type="entry name" value="ISP domain"/>
    <property type="match status" value="1"/>
</dbReference>
<dbReference type="PROSITE" id="PS51296">
    <property type="entry name" value="RIESKE"/>
    <property type="match status" value="1"/>
</dbReference>
<protein>
    <submittedName>
        <fullName evidence="6">FAD-dependent oxidoreductase</fullName>
    </submittedName>
</protein>
<gene>
    <name evidence="6" type="ORF">M3B43_00930</name>
</gene>
<dbReference type="InterPro" id="IPR036922">
    <property type="entry name" value="Rieske_2Fe-2S_sf"/>
</dbReference>
<keyword evidence="3" id="KW-0408">Iron</keyword>
<name>A0ABT2HMI4_9MICC</name>
<evidence type="ECO:0000256" key="4">
    <source>
        <dbReference type="ARBA" id="ARBA00023014"/>
    </source>
</evidence>
<comment type="caution">
    <text evidence="6">The sequence shown here is derived from an EMBL/GenBank/DDBJ whole genome shotgun (WGS) entry which is preliminary data.</text>
</comment>
<dbReference type="InterPro" id="IPR017941">
    <property type="entry name" value="Rieske_2Fe-2S"/>
</dbReference>
<dbReference type="Pfam" id="PF00355">
    <property type="entry name" value="Rieske"/>
    <property type="match status" value="1"/>
</dbReference>
<keyword evidence="7" id="KW-1185">Reference proteome</keyword>
<proteinExistence type="predicted"/>
<reference evidence="6 7" key="1">
    <citation type="submission" date="2022-04" db="EMBL/GenBank/DDBJ databases">
        <title>Human microbiome associated bacterial genomes.</title>
        <authorList>
            <person name="Sandstrom S."/>
            <person name="Salamzade R."/>
            <person name="Kalan L.R."/>
        </authorList>
    </citation>
    <scope>NUCLEOTIDE SEQUENCE [LARGE SCALE GENOMIC DNA]</scope>
    <source>
        <strain evidence="7">p3-SID767</strain>
    </source>
</reference>